<feature type="domain" description="Tyr recombinase" evidence="2">
    <location>
        <begin position="189"/>
        <end position="372"/>
    </location>
</feature>
<gene>
    <name evidence="3" type="ORF">P7680_11960</name>
</gene>
<dbReference type="InterPro" id="IPR011010">
    <property type="entry name" value="DNA_brk_join_enz"/>
</dbReference>
<dbReference type="SUPFAM" id="SSF56349">
    <property type="entry name" value="DNA breaking-rejoining enzymes"/>
    <property type="match status" value="1"/>
</dbReference>
<sequence>MSKPEYDFDGLIAFIQQNINRWPPLPVLARYYDDYAECYNTLINIRTEDRWRTEIDGRVEYFDFRRIPEGARDLFKHWVISKITTGLKCRVVHAYLQRVVLWCSRYSINKLLLVIISGPDEIQHSWQSLVISTDIKKDTATAIKSLLSFICEKNLGAWHPSYMQRISALPTPKLDLYKRIKSGDCFISSKDQTSFVERIDATVKVLNNNSSKESLFEIQSYCMLVLCFQYGLRAGQIARISVSDVRCFDTGAVHISFPRTKQRKSHLRAMRRIKREWCPLFTSYLQTRKPSSDKLFHLKPNEVTKRIKDFTEDICGTPYTPGHFRHTASQRLVDAGASSVSVAEFLEHSTLNAGTVYYDTSANQAELINQALSISPIYSRIAEVARTKTITKRALGEAPSDTIVAGMPHGIPVSGIGKCTVGQPNCQKHPVFSCYNCRHFLALKDEEIHKRTLTDFRQVAREFYNAERISEVSPAFLQLKDTIAAVQRTLQGIQEMDREG</sequence>
<evidence type="ECO:0000313" key="3">
    <source>
        <dbReference type="EMBL" id="MDG4719714.1"/>
    </source>
</evidence>
<dbReference type="Gene3D" id="1.10.443.10">
    <property type="entry name" value="Intergrase catalytic core"/>
    <property type="match status" value="1"/>
</dbReference>
<reference evidence="3 4" key="1">
    <citation type="submission" date="2023-03" db="EMBL/GenBank/DDBJ databases">
        <title>Strain FZY0004 represents a novel species in the genus Thalassospira isolated from seawater.</title>
        <authorList>
            <person name="Fu Z.-Y."/>
        </authorList>
    </citation>
    <scope>NUCLEOTIDE SEQUENCE [LARGE SCALE GENOMIC DNA]</scope>
    <source>
        <strain evidence="3 4">FZY0004</strain>
    </source>
</reference>
<dbReference type="InterPro" id="IPR013762">
    <property type="entry name" value="Integrase-like_cat_sf"/>
</dbReference>
<keyword evidence="1" id="KW-0233">DNA recombination</keyword>
<proteinExistence type="predicted"/>
<organism evidence="3 4">
    <name type="scientific">Thalassospira aquimaris</name>
    <dbReference type="NCBI Taxonomy" id="3037796"/>
    <lineage>
        <taxon>Bacteria</taxon>
        <taxon>Pseudomonadati</taxon>
        <taxon>Pseudomonadota</taxon>
        <taxon>Alphaproteobacteria</taxon>
        <taxon>Rhodospirillales</taxon>
        <taxon>Thalassospiraceae</taxon>
        <taxon>Thalassospira</taxon>
    </lineage>
</organism>
<dbReference type="Proteomes" id="UP001529180">
    <property type="component" value="Unassembled WGS sequence"/>
</dbReference>
<dbReference type="Pfam" id="PF00589">
    <property type="entry name" value="Phage_integrase"/>
    <property type="match status" value="1"/>
</dbReference>
<dbReference type="EMBL" id="JARSBO010000005">
    <property type="protein sequence ID" value="MDG4719714.1"/>
    <property type="molecule type" value="Genomic_DNA"/>
</dbReference>
<evidence type="ECO:0000256" key="1">
    <source>
        <dbReference type="ARBA" id="ARBA00023172"/>
    </source>
</evidence>
<evidence type="ECO:0000259" key="2">
    <source>
        <dbReference type="PROSITE" id="PS51898"/>
    </source>
</evidence>
<dbReference type="InterPro" id="IPR002104">
    <property type="entry name" value="Integrase_catalytic"/>
</dbReference>
<dbReference type="PROSITE" id="PS51898">
    <property type="entry name" value="TYR_RECOMBINASE"/>
    <property type="match status" value="1"/>
</dbReference>
<name>A0ABT6GDD9_9PROT</name>
<keyword evidence="4" id="KW-1185">Reference proteome</keyword>
<comment type="caution">
    <text evidence="3">The sequence shown here is derived from an EMBL/GenBank/DDBJ whole genome shotgun (WGS) entry which is preliminary data.</text>
</comment>
<evidence type="ECO:0000313" key="4">
    <source>
        <dbReference type="Proteomes" id="UP001529180"/>
    </source>
</evidence>
<accession>A0ABT6GDD9</accession>
<protein>
    <submittedName>
        <fullName evidence="3">Tyrosine-type recombinase/integrase</fullName>
    </submittedName>
</protein>
<dbReference type="RefSeq" id="WP_114102773.1">
    <property type="nucleotide sequence ID" value="NZ_JARSBO010000005.1"/>
</dbReference>
<dbReference type="CDD" id="cd00397">
    <property type="entry name" value="DNA_BRE_C"/>
    <property type="match status" value="1"/>
</dbReference>